<sequence length="64" mass="7021">MSDEIKVGSVVQLKSGGPRMTVNGIDHAMGEDDRLSAWCDWFVEERGSLQQKNGVFPLTSLEPA</sequence>
<reference evidence="1 2" key="1">
    <citation type="submission" date="2023-12" db="EMBL/GenBank/DDBJ databases">
        <title>Gut-associated functions are favored during microbiome assembly across C. elegans life.</title>
        <authorList>
            <person name="Zimmermann J."/>
        </authorList>
    </citation>
    <scope>NUCLEOTIDE SEQUENCE [LARGE SCALE GENOMIC DNA]</scope>
    <source>
        <strain evidence="1 2">MYb71</strain>
    </source>
</reference>
<dbReference type="Proteomes" id="UP001375812">
    <property type="component" value="Unassembled WGS sequence"/>
</dbReference>
<name>A0ABU8PGT5_9HYPH</name>
<dbReference type="Pfam" id="PF09926">
    <property type="entry name" value="DUF2158"/>
    <property type="match status" value="1"/>
</dbReference>
<gene>
    <name evidence="1" type="ORF">WH297_12920</name>
</gene>
<comment type="caution">
    <text evidence="1">The sequence shown here is derived from an EMBL/GenBank/DDBJ whole genome shotgun (WGS) entry which is preliminary data.</text>
</comment>
<evidence type="ECO:0000313" key="2">
    <source>
        <dbReference type="Proteomes" id="UP001375812"/>
    </source>
</evidence>
<proteinExistence type="predicted"/>
<dbReference type="EMBL" id="JBBGZH010000001">
    <property type="protein sequence ID" value="MEJ5020628.1"/>
    <property type="molecule type" value="Genomic_DNA"/>
</dbReference>
<accession>A0ABU8PGT5</accession>
<keyword evidence="2" id="KW-1185">Reference proteome</keyword>
<evidence type="ECO:0000313" key="1">
    <source>
        <dbReference type="EMBL" id="MEJ5020628.1"/>
    </source>
</evidence>
<organism evidence="1 2">
    <name type="scientific">Ochrobactrum vermis</name>
    <dbReference type="NCBI Taxonomy" id="1827297"/>
    <lineage>
        <taxon>Bacteria</taxon>
        <taxon>Pseudomonadati</taxon>
        <taxon>Pseudomonadota</taxon>
        <taxon>Alphaproteobacteria</taxon>
        <taxon>Hyphomicrobiales</taxon>
        <taxon>Brucellaceae</taxon>
        <taxon>Brucella/Ochrobactrum group</taxon>
        <taxon>Ochrobactrum</taxon>
    </lineage>
</organism>
<dbReference type="InterPro" id="IPR019226">
    <property type="entry name" value="DUF2158"/>
</dbReference>
<dbReference type="RefSeq" id="WP_105542938.1">
    <property type="nucleotide sequence ID" value="NZ_JBBGZH010000001.1"/>
</dbReference>
<protein>
    <submittedName>
        <fullName evidence="1">DUF2158 domain-containing protein</fullName>
    </submittedName>
</protein>